<organism evidence="1 2">
    <name type="scientific">Thermoproteota archaeon</name>
    <dbReference type="NCBI Taxonomy" id="2056631"/>
    <lineage>
        <taxon>Archaea</taxon>
        <taxon>Thermoproteota</taxon>
    </lineage>
</organism>
<reference evidence="1 2" key="1">
    <citation type="journal article" date="2019" name="Nat. Microbiol.">
        <title>Expanding anaerobic alkane metabolism in the domain of Archaea.</title>
        <authorList>
            <person name="Wang Y."/>
            <person name="Wegener G."/>
            <person name="Hou J."/>
            <person name="Wang F."/>
            <person name="Xiao X."/>
        </authorList>
    </citation>
    <scope>NUCLEOTIDE SEQUENCE [LARGE SCALE GENOMIC DNA]</scope>
    <source>
        <strain evidence="1">WYZ-LMO10</strain>
    </source>
</reference>
<dbReference type="NCBIfam" id="NF041918">
    <property type="entry name" value="SAMP1"/>
    <property type="match status" value="1"/>
</dbReference>
<dbReference type="SUPFAM" id="SSF54285">
    <property type="entry name" value="MoaD/ThiS"/>
    <property type="match status" value="1"/>
</dbReference>
<dbReference type="PANTHER" id="PTHR38031">
    <property type="entry name" value="SULFUR CARRIER PROTEIN SLR0821-RELATED"/>
    <property type="match status" value="1"/>
</dbReference>
<dbReference type="InterPro" id="IPR054834">
    <property type="entry name" value="SAMP1_3"/>
</dbReference>
<dbReference type="InterPro" id="IPR052045">
    <property type="entry name" value="Sulfur_Carrier/Prot_Modifier"/>
</dbReference>
<proteinExistence type="predicted"/>
<sequence length="89" mass="9731">MRVEFFATLRDLLGTNSVELNCADTVGDAVLALIERFGEVFRDAVMEGDKVKEMVKILVNGRDVRELRGLETELSDGDCISIFPPVAGG</sequence>
<comment type="caution">
    <text evidence="1">The sequence shown here is derived from an EMBL/GenBank/DDBJ whole genome shotgun (WGS) entry which is preliminary data.</text>
</comment>
<dbReference type="InterPro" id="IPR003749">
    <property type="entry name" value="ThiS/MoaD-like"/>
</dbReference>
<dbReference type="EMBL" id="QNVH01000006">
    <property type="protein sequence ID" value="TDA39820.1"/>
    <property type="molecule type" value="Genomic_DNA"/>
</dbReference>
<dbReference type="PANTHER" id="PTHR38031:SF1">
    <property type="entry name" value="SULFUR CARRIER PROTEIN CYSO"/>
    <property type="match status" value="1"/>
</dbReference>
<dbReference type="Gene3D" id="3.10.20.30">
    <property type="match status" value="1"/>
</dbReference>
<dbReference type="InterPro" id="IPR010038">
    <property type="entry name" value="MoaD_arc-typ"/>
</dbReference>
<name>A0A523BH62_9CREN</name>
<dbReference type="CDD" id="cd17505">
    <property type="entry name" value="Ubl_SAMP1_like"/>
    <property type="match status" value="1"/>
</dbReference>
<dbReference type="Pfam" id="PF02597">
    <property type="entry name" value="ThiS"/>
    <property type="match status" value="1"/>
</dbReference>
<dbReference type="AlphaFoldDB" id="A0A523BH62"/>
<dbReference type="Proteomes" id="UP000315399">
    <property type="component" value="Unassembled WGS sequence"/>
</dbReference>
<dbReference type="InterPro" id="IPR016155">
    <property type="entry name" value="Mopterin_synth/thiamin_S_b"/>
</dbReference>
<protein>
    <submittedName>
        <fullName evidence="1">Molybdopterin synthase sulfur carrier subunit</fullName>
    </submittedName>
</protein>
<dbReference type="NCBIfam" id="TIGR01687">
    <property type="entry name" value="moaD_arch"/>
    <property type="match status" value="1"/>
</dbReference>
<gene>
    <name evidence="1" type="ORF">DSO08_01205</name>
</gene>
<dbReference type="InterPro" id="IPR012675">
    <property type="entry name" value="Beta-grasp_dom_sf"/>
</dbReference>
<evidence type="ECO:0000313" key="1">
    <source>
        <dbReference type="EMBL" id="TDA39820.1"/>
    </source>
</evidence>
<accession>A0A523BH62</accession>
<evidence type="ECO:0000313" key="2">
    <source>
        <dbReference type="Proteomes" id="UP000315399"/>
    </source>
</evidence>